<reference evidence="2" key="3">
    <citation type="submission" date="2021-02" db="UniProtKB">
        <authorList>
            <consortium name="EnsemblMetazoa"/>
        </authorList>
    </citation>
    <scope>IDENTIFICATION</scope>
    <source>
        <strain evidence="2">USDA</strain>
    </source>
</reference>
<reference evidence="1" key="2">
    <citation type="submission" date="2007-04" db="EMBL/GenBank/DDBJ databases">
        <title>The genome of the human body louse.</title>
        <authorList>
            <consortium name="The Human Body Louse Genome Consortium"/>
            <person name="Kirkness E."/>
            <person name="Walenz B."/>
            <person name="Hass B."/>
            <person name="Bruggner R."/>
            <person name="Strausberg R."/>
        </authorList>
    </citation>
    <scope>NUCLEOTIDE SEQUENCE</scope>
    <source>
        <strain evidence="1">USDA</strain>
    </source>
</reference>
<dbReference type="InParanoid" id="E0VGN0"/>
<proteinExistence type="predicted"/>
<dbReference type="KEGG" id="phu:Phum_PHUM189520"/>
<dbReference type="AlphaFoldDB" id="E0VGN0"/>
<name>E0VGN0_PEDHC</name>
<dbReference type="Proteomes" id="UP000009046">
    <property type="component" value="Unassembled WGS sequence"/>
</dbReference>
<dbReference type="VEuPathDB" id="VectorBase:PHUM189520"/>
<evidence type="ECO:0000313" key="3">
    <source>
        <dbReference type="Proteomes" id="UP000009046"/>
    </source>
</evidence>
<organism>
    <name type="scientific">Pediculus humanus subsp. corporis</name>
    <name type="common">Body louse</name>
    <dbReference type="NCBI Taxonomy" id="121224"/>
    <lineage>
        <taxon>Eukaryota</taxon>
        <taxon>Metazoa</taxon>
        <taxon>Ecdysozoa</taxon>
        <taxon>Arthropoda</taxon>
        <taxon>Hexapoda</taxon>
        <taxon>Insecta</taxon>
        <taxon>Pterygota</taxon>
        <taxon>Neoptera</taxon>
        <taxon>Paraneoptera</taxon>
        <taxon>Psocodea</taxon>
        <taxon>Troctomorpha</taxon>
        <taxon>Phthiraptera</taxon>
        <taxon>Anoplura</taxon>
        <taxon>Pediculidae</taxon>
        <taxon>Pediculus</taxon>
    </lineage>
</organism>
<accession>E0VGN0</accession>
<evidence type="ECO:0000313" key="1">
    <source>
        <dbReference type="EMBL" id="EEB12536.1"/>
    </source>
</evidence>
<keyword evidence="3" id="KW-1185">Reference proteome</keyword>
<dbReference type="EMBL" id="AAZO01002200">
    <property type="status" value="NOT_ANNOTATED_CDS"/>
    <property type="molecule type" value="Genomic_DNA"/>
</dbReference>
<evidence type="ECO:0000313" key="2">
    <source>
        <dbReference type="EnsemblMetazoa" id="PHUM189520-PA"/>
    </source>
</evidence>
<dbReference type="RefSeq" id="XP_002425274.1">
    <property type="nucleotide sequence ID" value="XM_002425229.1"/>
</dbReference>
<dbReference type="EnsemblMetazoa" id="PHUM189520-RA">
    <property type="protein sequence ID" value="PHUM189520-PA"/>
    <property type="gene ID" value="PHUM189520"/>
</dbReference>
<dbReference type="EMBL" id="DS235150">
    <property type="protein sequence ID" value="EEB12536.1"/>
    <property type="molecule type" value="Genomic_DNA"/>
</dbReference>
<reference evidence="1" key="1">
    <citation type="submission" date="2007-04" db="EMBL/GenBank/DDBJ databases">
        <title>Annotation of Pediculus humanus corporis strain USDA.</title>
        <authorList>
            <person name="Kirkness E."/>
            <person name="Hannick L."/>
            <person name="Hass B."/>
            <person name="Bruggner R."/>
            <person name="Lawson D."/>
            <person name="Bidwell S."/>
            <person name="Joardar V."/>
            <person name="Caler E."/>
            <person name="Walenz B."/>
            <person name="Inman J."/>
            <person name="Schobel S."/>
            <person name="Galinsky K."/>
            <person name="Amedeo P."/>
            <person name="Strausberg R."/>
        </authorList>
    </citation>
    <scope>NUCLEOTIDE SEQUENCE</scope>
    <source>
        <strain evidence="1">USDA</strain>
    </source>
</reference>
<dbReference type="GeneID" id="8240059"/>
<dbReference type="CTD" id="8240059"/>
<sequence length="92" mass="10716">MSSPVIVKRRIIYPYDLKYSCAAFPPRTGHITYNLEGQKYETLALETGKTYEMIYPLSTDGDGWFATCVQQYIEPDLIMTTEHCYSTYIHLY</sequence>
<gene>
    <name evidence="2" type="primary">8240059</name>
    <name evidence="1" type="ORF">Phum_PHUM189520</name>
</gene>
<protein>
    <submittedName>
        <fullName evidence="1 2">Uncharacterized protein</fullName>
    </submittedName>
</protein>
<dbReference type="HOGENOM" id="CLU_2415881_0_0_1"/>